<dbReference type="EMBL" id="BJYD01000006">
    <property type="protein sequence ID" value="GEN52598.1"/>
    <property type="molecule type" value="Genomic_DNA"/>
</dbReference>
<keyword evidence="2" id="KW-1185">Reference proteome</keyword>
<dbReference type="InterPro" id="IPR011856">
    <property type="entry name" value="tRNA_endonuc-like_dom_sf"/>
</dbReference>
<dbReference type="Gene3D" id="3.40.1350.10">
    <property type="match status" value="1"/>
</dbReference>
<organism evidence="1 2">
    <name type="scientific">Halobacillus faecis</name>
    <dbReference type="NCBI Taxonomy" id="360184"/>
    <lineage>
        <taxon>Bacteria</taxon>
        <taxon>Bacillati</taxon>
        <taxon>Bacillota</taxon>
        <taxon>Bacilli</taxon>
        <taxon>Bacillales</taxon>
        <taxon>Bacillaceae</taxon>
        <taxon>Halobacillus</taxon>
    </lineage>
</organism>
<sequence>MLMTFYIEETEGAKKKITKSTEEISKVTYKKLGLTEDALEDFLQDHTEVITLEEDWDLKMIGKQVRNDANKRTDLVGLDSNGSIVIIEIKRDEQDMKARRDNFESQAIRYAASFAKIETIEELVEQVYGRFLLQNGEVDESKIVEKGVEEIMDFLEEHEAVDNFNQNQRIILIASSFEPSVLSASTWLLSQGVDISCVEVAPHFIDGRNDKAYILKVNKLLPLGSEDDYLSEIVKKEFTSTSDKKAGGNHRVLPRLPQMLEDGLVDIGDEIYHVSDEEGIKTKSHIHGPKEVIWNGKVYSLNAWGAMFHHKEKVNAYTRALVVRYGKTLEQIRKDYYKL</sequence>
<dbReference type="Proteomes" id="UP000321886">
    <property type="component" value="Unassembled WGS sequence"/>
</dbReference>
<dbReference type="OrthoDB" id="570199at2"/>
<accession>A0A511WQP8</accession>
<protein>
    <recommendedName>
        <fullName evidence="3">Endonuclease NucS</fullName>
    </recommendedName>
</protein>
<proteinExistence type="predicted"/>
<dbReference type="RefSeq" id="WP_146813540.1">
    <property type="nucleotide sequence ID" value="NZ_BJYD01000006.1"/>
</dbReference>
<gene>
    <name evidence="1" type="ORF">HFA01_08600</name>
</gene>
<comment type="caution">
    <text evidence="1">The sequence shown here is derived from an EMBL/GenBank/DDBJ whole genome shotgun (WGS) entry which is preliminary data.</text>
</comment>
<evidence type="ECO:0008006" key="3">
    <source>
        <dbReference type="Google" id="ProtNLM"/>
    </source>
</evidence>
<dbReference type="AlphaFoldDB" id="A0A511WQP8"/>
<name>A0A511WQP8_9BACI</name>
<evidence type="ECO:0000313" key="2">
    <source>
        <dbReference type="Proteomes" id="UP000321886"/>
    </source>
</evidence>
<reference evidence="1 2" key="1">
    <citation type="submission" date="2019-07" db="EMBL/GenBank/DDBJ databases">
        <title>Whole genome shotgun sequence of Halobacillus faecis NBRC 103569.</title>
        <authorList>
            <person name="Hosoyama A."/>
            <person name="Uohara A."/>
            <person name="Ohji S."/>
            <person name="Ichikawa N."/>
        </authorList>
    </citation>
    <scope>NUCLEOTIDE SEQUENCE [LARGE SCALE GENOMIC DNA]</scope>
    <source>
        <strain evidence="1 2">NBRC 103569</strain>
    </source>
</reference>
<dbReference type="GO" id="GO:0003676">
    <property type="term" value="F:nucleic acid binding"/>
    <property type="evidence" value="ECO:0007669"/>
    <property type="project" value="InterPro"/>
</dbReference>
<evidence type="ECO:0000313" key="1">
    <source>
        <dbReference type="EMBL" id="GEN52598.1"/>
    </source>
</evidence>